<evidence type="ECO:0000313" key="2">
    <source>
        <dbReference type="EMBL" id="ETX08465.1"/>
    </source>
</evidence>
<evidence type="ECO:0000259" key="1">
    <source>
        <dbReference type="Pfam" id="PF17131"/>
    </source>
</evidence>
<sequence length="281" mass="32829">MAANGCQKHHAILAWRYSWLGLLGLAFLVLSGTLSEVLAEEPPNKGLAIAQEMDRRNDGFGNTIATLKMILRNAHGQPKTRELKIRTKEVPDIREGDKIFIVFDRPRDIKGTALLTHTHIGKPDDQWLYLPALKRVKRIASTNQSGSFVGSEFAYEDLTSQEVDKYTHRYLRDEVCGMGQCFVVERVPVAKHSGYKRQIVWIDQREYRLHKNEFYDRKNRLLKTLLFNDYEQYLGQYWRALQMDMTNHQTGKSTQLQFSEYRFRESLTKRDFTRAALKRVR</sequence>
<dbReference type="PATRIC" id="fig|1429439.4.peg.886"/>
<gene>
    <name evidence="2" type="ORF">ETSY2_05245</name>
</gene>
<dbReference type="AlphaFoldDB" id="W4ME57"/>
<comment type="caution">
    <text evidence="2">The sequence shown here is derived from an EMBL/GenBank/DDBJ whole genome shotgun (WGS) entry which is preliminary data.</text>
</comment>
<evidence type="ECO:0000313" key="3">
    <source>
        <dbReference type="Proteomes" id="UP000019140"/>
    </source>
</evidence>
<feature type="domain" description="Uncharacterized protein TP-0789" evidence="1">
    <location>
        <begin position="97"/>
        <end position="279"/>
    </location>
</feature>
<dbReference type="Gene3D" id="2.50.20.10">
    <property type="entry name" value="Lipoprotein localisation LolA/LolB/LppX"/>
    <property type="match status" value="1"/>
</dbReference>
<name>W4ME57_9BACT</name>
<accession>W4ME57</accession>
<dbReference type="HOGENOM" id="CLU_074356_1_1_7"/>
<keyword evidence="3" id="KW-1185">Reference proteome</keyword>
<dbReference type="CDD" id="cd16329">
    <property type="entry name" value="LolA_like"/>
    <property type="match status" value="1"/>
</dbReference>
<protein>
    <recommendedName>
        <fullName evidence="1">Uncharacterized protein TP-0789 domain-containing protein</fullName>
    </recommendedName>
</protein>
<dbReference type="EMBL" id="AZHX01000215">
    <property type="protein sequence ID" value="ETX08465.1"/>
    <property type="molecule type" value="Genomic_DNA"/>
</dbReference>
<organism evidence="2 3">
    <name type="scientific">Candidatus Entotheonella gemina</name>
    <dbReference type="NCBI Taxonomy" id="1429439"/>
    <lineage>
        <taxon>Bacteria</taxon>
        <taxon>Pseudomonadati</taxon>
        <taxon>Nitrospinota/Tectimicrobiota group</taxon>
        <taxon>Candidatus Tectimicrobiota</taxon>
        <taxon>Candidatus Entotheonellia</taxon>
        <taxon>Candidatus Entotheonellales</taxon>
        <taxon>Candidatus Entotheonellaceae</taxon>
        <taxon>Candidatus Entotheonella</taxon>
    </lineage>
</organism>
<dbReference type="InterPro" id="IPR033399">
    <property type="entry name" value="TP_0789-like"/>
</dbReference>
<dbReference type="Proteomes" id="UP000019140">
    <property type="component" value="Unassembled WGS sequence"/>
</dbReference>
<reference evidence="2 3" key="1">
    <citation type="journal article" date="2014" name="Nature">
        <title>An environmental bacterial taxon with a large and distinct metabolic repertoire.</title>
        <authorList>
            <person name="Wilson M.C."/>
            <person name="Mori T."/>
            <person name="Ruckert C."/>
            <person name="Uria A.R."/>
            <person name="Helf M.J."/>
            <person name="Takada K."/>
            <person name="Gernert C."/>
            <person name="Steffens U.A."/>
            <person name="Heycke N."/>
            <person name="Schmitt S."/>
            <person name="Rinke C."/>
            <person name="Helfrich E.J."/>
            <person name="Brachmann A.O."/>
            <person name="Gurgui C."/>
            <person name="Wakimoto T."/>
            <person name="Kracht M."/>
            <person name="Crusemann M."/>
            <person name="Hentschel U."/>
            <person name="Abe I."/>
            <person name="Matsunaga S."/>
            <person name="Kalinowski J."/>
            <person name="Takeyama H."/>
            <person name="Piel J."/>
        </authorList>
    </citation>
    <scope>NUCLEOTIDE SEQUENCE [LARGE SCALE GENOMIC DNA]</scope>
    <source>
        <strain evidence="3">TSY2</strain>
    </source>
</reference>
<dbReference type="Pfam" id="PF17131">
    <property type="entry name" value="LolA_like"/>
    <property type="match status" value="1"/>
</dbReference>
<proteinExistence type="predicted"/>